<dbReference type="Gene3D" id="3.50.50.60">
    <property type="entry name" value="FAD/NAD(P)-binding domain"/>
    <property type="match status" value="1"/>
</dbReference>
<dbReference type="InterPro" id="IPR002938">
    <property type="entry name" value="FAD-bd"/>
</dbReference>
<dbReference type="SUPFAM" id="SSF51905">
    <property type="entry name" value="FAD/NAD(P)-binding domain"/>
    <property type="match status" value="1"/>
</dbReference>
<evidence type="ECO:0000259" key="1">
    <source>
        <dbReference type="Pfam" id="PF01494"/>
    </source>
</evidence>
<dbReference type="Pfam" id="PF01494">
    <property type="entry name" value="FAD_binding_3"/>
    <property type="match status" value="1"/>
</dbReference>
<accession>A0A511M8P1</accession>
<protein>
    <submittedName>
        <fullName evidence="2">FAD-dependent oxidoreductase</fullName>
    </submittedName>
</protein>
<name>A0A511M8P1_9NOCA</name>
<proteinExistence type="predicted"/>
<dbReference type="Proteomes" id="UP000321424">
    <property type="component" value="Unassembled WGS sequence"/>
</dbReference>
<keyword evidence="3" id="KW-1185">Reference proteome</keyword>
<dbReference type="AlphaFoldDB" id="A0A511M8P1"/>
<comment type="caution">
    <text evidence="2">The sequence shown here is derived from an EMBL/GenBank/DDBJ whole genome shotgun (WGS) entry which is preliminary data.</text>
</comment>
<dbReference type="EMBL" id="BJXA01000003">
    <property type="protein sequence ID" value="GEM36488.1"/>
    <property type="molecule type" value="Genomic_DNA"/>
</dbReference>
<dbReference type="PRINTS" id="PR00420">
    <property type="entry name" value="RNGMNOXGNASE"/>
</dbReference>
<dbReference type="PANTHER" id="PTHR46865">
    <property type="entry name" value="OXIDOREDUCTASE-RELATED"/>
    <property type="match status" value="1"/>
</dbReference>
<dbReference type="GO" id="GO:0071949">
    <property type="term" value="F:FAD binding"/>
    <property type="evidence" value="ECO:0007669"/>
    <property type="project" value="InterPro"/>
</dbReference>
<gene>
    <name evidence="2" type="ORF">NN4_10070</name>
</gene>
<sequence length="363" mass="39485">MLERAPRFQPLGHYISLKGNGVEMVRRMGIFDACEARSAPLEEVRLYSAASGRYLRSEHSATLAKTLGGYILLRRADLQSALHDLTAEHADIRFGIEILRTRPDANQVEVTLSDGTTEIGDLLVGADGIHSAVRGLAFGSGFERPLGGYYIAITQRVHHGLDPVVHTYLGTGRMVNLLPVSPDSVSAVVYLGADVDAPPRNDVLAMRDHLLATCADFPDEVHNVLADLGTDDFVFADAIAQIDLPRISQDRVALVGDAAHCPTFLSGMGTSLALQDTHILAGSLARSRDNVAEGLSRYEEVMAPIARRYRDSAASAHAALLTSSQVKARIRDLALRVIPDRVFERGMRRFYDSERPLANLPGP</sequence>
<evidence type="ECO:0000313" key="3">
    <source>
        <dbReference type="Proteomes" id="UP000321424"/>
    </source>
</evidence>
<evidence type="ECO:0000313" key="2">
    <source>
        <dbReference type="EMBL" id="GEM36488.1"/>
    </source>
</evidence>
<organism evidence="2 3">
    <name type="scientific">Nocardia ninae NBRC 108245</name>
    <dbReference type="NCBI Taxonomy" id="1210091"/>
    <lineage>
        <taxon>Bacteria</taxon>
        <taxon>Bacillati</taxon>
        <taxon>Actinomycetota</taxon>
        <taxon>Actinomycetes</taxon>
        <taxon>Mycobacteriales</taxon>
        <taxon>Nocardiaceae</taxon>
        <taxon>Nocardia</taxon>
    </lineage>
</organism>
<dbReference type="InterPro" id="IPR036188">
    <property type="entry name" value="FAD/NAD-bd_sf"/>
</dbReference>
<feature type="domain" description="FAD-binding" evidence="1">
    <location>
        <begin position="16"/>
        <end position="309"/>
    </location>
</feature>
<reference evidence="2 3" key="1">
    <citation type="submission" date="2019-07" db="EMBL/GenBank/DDBJ databases">
        <title>Whole genome shotgun sequence of Nocardia ninae NBRC 108245.</title>
        <authorList>
            <person name="Hosoyama A."/>
            <person name="Uohara A."/>
            <person name="Ohji S."/>
            <person name="Ichikawa N."/>
        </authorList>
    </citation>
    <scope>NUCLEOTIDE SEQUENCE [LARGE SCALE GENOMIC DNA]</scope>
    <source>
        <strain evidence="2 3">NBRC 108245</strain>
    </source>
</reference>
<dbReference type="InterPro" id="IPR051704">
    <property type="entry name" value="FAD_aromatic-hydroxylase"/>
</dbReference>